<dbReference type="Pfam" id="PF00728">
    <property type="entry name" value="Glyco_hydro_20"/>
    <property type="match status" value="2"/>
</dbReference>
<feature type="domain" description="Glycoside hydrolase family 20 catalytic" evidence="7">
    <location>
        <begin position="269"/>
        <end position="402"/>
    </location>
</feature>
<dbReference type="GO" id="GO:0016020">
    <property type="term" value="C:membrane"/>
    <property type="evidence" value="ECO:0007669"/>
    <property type="project" value="TreeGrafter"/>
</dbReference>
<keyword evidence="4" id="KW-0378">Hydrolase</keyword>
<dbReference type="Proteomes" id="UP000268727">
    <property type="component" value="Unassembled WGS sequence"/>
</dbReference>
<comment type="similarity">
    <text evidence="2">Belongs to the glycosyl hydrolase 20 family.</text>
</comment>
<evidence type="ECO:0000256" key="6">
    <source>
        <dbReference type="PIRSR" id="PIRSR625705-1"/>
    </source>
</evidence>
<proteinExistence type="inferred from homology"/>
<dbReference type="Gene3D" id="3.30.379.10">
    <property type="entry name" value="Chitobiase/beta-hexosaminidase domain 2-like"/>
    <property type="match status" value="1"/>
</dbReference>
<dbReference type="InterPro" id="IPR015882">
    <property type="entry name" value="HEX_bac_N"/>
</dbReference>
<dbReference type="InterPro" id="IPR017853">
    <property type="entry name" value="GH"/>
</dbReference>
<keyword evidence="5" id="KW-0326">Glycosidase</keyword>
<dbReference type="GO" id="GO:0005975">
    <property type="term" value="P:carbohydrate metabolic process"/>
    <property type="evidence" value="ECO:0007669"/>
    <property type="project" value="InterPro"/>
</dbReference>
<organism evidence="9 10">
    <name type="scientific">Saccharothrix texasensis</name>
    <dbReference type="NCBI Taxonomy" id="103734"/>
    <lineage>
        <taxon>Bacteria</taxon>
        <taxon>Bacillati</taxon>
        <taxon>Actinomycetota</taxon>
        <taxon>Actinomycetes</taxon>
        <taxon>Pseudonocardiales</taxon>
        <taxon>Pseudonocardiaceae</taxon>
        <taxon>Saccharothrix</taxon>
    </lineage>
</organism>
<dbReference type="Pfam" id="PF02838">
    <property type="entry name" value="Glyco_hydro_20b"/>
    <property type="match status" value="1"/>
</dbReference>
<dbReference type="AlphaFoldDB" id="A0A3N1H8P0"/>
<dbReference type="Gene3D" id="3.20.20.80">
    <property type="entry name" value="Glycosidases"/>
    <property type="match status" value="1"/>
</dbReference>
<accession>A0A3N1H8P0</accession>
<comment type="caution">
    <text evidence="9">The sequence shown here is derived from an EMBL/GenBank/DDBJ whole genome shotgun (WGS) entry which is preliminary data.</text>
</comment>
<dbReference type="GO" id="GO:0004563">
    <property type="term" value="F:beta-N-acetylhexosaminidase activity"/>
    <property type="evidence" value="ECO:0007669"/>
    <property type="project" value="UniProtKB-EC"/>
</dbReference>
<dbReference type="InterPro" id="IPR025705">
    <property type="entry name" value="Beta_hexosaminidase_sua/sub"/>
</dbReference>
<evidence type="ECO:0000256" key="2">
    <source>
        <dbReference type="ARBA" id="ARBA00006285"/>
    </source>
</evidence>
<dbReference type="EMBL" id="RJKM01000001">
    <property type="protein sequence ID" value="ROP38811.1"/>
    <property type="molecule type" value="Genomic_DNA"/>
</dbReference>
<feature type="domain" description="Glycoside hydrolase family 20 catalytic" evidence="7">
    <location>
        <begin position="90"/>
        <end position="264"/>
    </location>
</feature>
<gene>
    <name evidence="9" type="ORF">EDD40_4175</name>
</gene>
<keyword evidence="10" id="KW-1185">Reference proteome</keyword>
<name>A0A3N1H8P0_9PSEU</name>
<dbReference type="RefSeq" id="WP_123744393.1">
    <property type="nucleotide sequence ID" value="NZ_RJKM01000001.1"/>
</dbReference>
<dbReference type="PRINTS" id="PR00738">
    <property type="entry name" value="GLHYDRLASE20"/>
</dbReference>
<sequence>MILPRPVVFARGEGEVPFDGTFQVTREAGPAEGYRLSVSADGVRVRASDDAGEFYARQTLRQLSGPAAFRAVPPGAVTLPVCEVEDHPRFAWRGVMLDVARHFLPKHDLLRYVDLLAVHKLNVLHLHLTDDQGWRFESRRFPRLHEVGGWRPDSRFGDRRAGGMAGRPHGGYYTQDDLREVVAYAAQRQITVVPEIDVPGHSQAAIAAYPELGASGGGVWTDWGINPNVLRADEPTVDFYRQVFDELLDVFPSEVIGLGGDEAEGGDGRFVRRLAQHLHQRGRRPFGWDEVLGVGPLPARTIVASWRGEEPGLTALDRGHDVVMCPEEHLYLDYRQSDHPDEPIPVGTVTAVEDVYRYEPAAADRVLGAQANLWTEHLDSPRRLDYAAFPRLSAFAEVVWSPAERDVAEFLTRLAEHHLPRLDALGVEYRPLDGPRPWQVLPGVPGHPR</sequence>
<evidence type="ECO:0000256" key="4">
    <source>
        <dbReference type="ARBA" id="ARBA00022801"/>
    </source>
</evidence>
<protein>
    <recommendedName>
        <fullName evidence="3">beta-N-acetylhexosaminidase</fullName>
        <ecNumber evidence="3">3.2.1.52</ecNumber>
    </recommendedName>
</protein>
<dbReference type="OrthoDB" id="9763537at2"/>
<feature type="domain" description="Beta-hexosaminidase bacterial type N-terminal" evidence="8">
    <location>
        <begin position="26"/>
        <end position="86"/>
    </location>
</feature>
<evidence type="ECO:0000256" key="5">
    <source>
        <dbReference type="ARBA" id="ARBA00023295"/>
    </source>
</evidence>
<feature type="active site" description="Proton donor" evidence="6">
    <location>
        <position position="262"/>
    </location>
</feature>
<evidence type="ECO:0000256" key="1">
    <source>
        <dbReference type="ARBA" id="ARBA00001231"/>
    </source>
</evidence>
<evidence type="ECO:0000256" key="3">
    <source>
        <dbReference type="ARBA" id="ARBA00012663"/>
    </source>
</evidence>
<evidence type="ECO:0000313" key="9">
    <source>
        <dbReference type="EMBL" id="ROP38811.1"/>
    </source>
</evidence>
<dbReference type="EC" id="3.2.1.52" evidence="3"/>
<evidence type="ECO:0000259" key="8">
    <source>
        <dbReference type="Pfam" id="PF02838"/>
    </source>
</evidence>
<dbReference type="PANTHER" id="PTHR22600:SF57">
    <property type="entry name" value="BETA-N-ACETYLHEXOSAMINIDASE"/>
    <property type="match status" value="1"/>
</dbReference>
<comment type="catalytic activity">
    <reaction evidence="1">
        <text>Hydrolysis of terminal non-reducing N-acetyl-D-hexosamine residues in N-acetyl-beta-D-hexosaminides.</text>
        <dbReference type="EC" id="3.2.1.52"/>
    </reaction>
</comment>
<dbReference type="InterPro" id="IPR029018">
    <property type="entry name" value="Hex-like_dom2"/>
</dbReference>
<dbReference type="SUPFAM" id="SSF51445">
    <property type="entry name" value="(Trans)glycosidases"/>
    <property type="match status" value="1"/>
</dbReference>
<dbReference type="InterPro" id="IPR015883">
    <property type="entry name" value="Glyco_hydro_20_cat"/>
</dbReference>
<dbReference type="CDD" id="cd06563">
    <property type="entry name" value="GH20_chitobiase-like"/>
    <property type="match status" value="1"/>
</dbReference>
<evidence type="ECO:0000259" key="7">
    <source>
        <dbReference type="Pfam" id="PF00728"/>
    </source>
</evidence>
<dbReference type="SUPFAM" id="SSF55545">
    <property type="entry name" value="beta-N-acetylhexosaminidase-like domain"/>
    <property type="match status" value="1"/>
</dbReference>
<evidence type="ECO:0000313" key="10">
    <source>
        <dbReference type="Proteomes" id="UP000268727"/>
    </source>
</evidence>
<dbReference type="PANTHER" id="PTHR22600">
    <property type="entry name" value="BETA-HEXOSAMINIDASE"/>
    <property type="match status" value="1"/>
</dbReference>
<dbReference type="GO" id="GO:0030203">
    <property type="term" value="P:glycosaminoglycan metabolic process"/>
    <property type="evidence" value="ECO:0007669"/>
    <property type="project" value="TreeGrafter"/>
</dbReference>
<reference evidence="9 10" key="1">
    <citation type="submission" date="2018-11" db="EMBL/GenBank/DDBJ databases">
        <title>Sequencing the genomes of 1000 actinobacteria strains.</title>
        <authorList>
            <person name="Klenk H.-P."/>
        </authorList>
    </citation>
    <scope>NUCLEOTIDE SEQUENCE [LARGE SCALE GENOMIC DNA]</scope>
    <source>
        <strain evidence="9 10">DSM 44231</strain>
    </source>
</reference>